<dbReference type="PANTHER" id="PTHR24302">
    <property type="entry name" value="CYTOCHROME P450 FAMILY 3"/>
    <property type="match status" value="1"/>
</dbReference>
<reference evidence="8" key="1">
    <citation type="submission" date="2022-10" db="EMBL/GenBank/DDBJ databases">
        <title>Genome assembly of Pristionchus species.</title>
        <authorList>
            <person name="Yoshida K."/>
            <person name="Sommer R.J."/>
        </authorList>
    </citation>
    <scope>NUCLEOTIDE SEQUENCE [LARGE SCALE GENOMIC DNA]</scope>
    <source>
        <strain evidence="8">RS5460</strain>
    </source>
</reference>
<comment type="similarity">
    <text evidence="1">Belongs to the cytochrome P450 family.</text>
</comment>
<feature type="non-terminal residue" evidence="7">
    <location>
        <position position="78"/>
    </location>
</feature>
<accession>A0AAN5DG26</accession>
<dbReference type="PRINTS" id="PR00463">
    <property type="entry name" value="EP450I"/>
</dbReference>
<dbReference type="Proteomes" id="UP001328107">
    <property type="component" value="Unassembled WGS sequence"/>
</dbReference>
<name>A0AAN5DG26_9BILA</name>
<keyword evidence="5" id="KW-0408">Iron</keyword>
<dbReference type="SUPFAM" id="SSF48264">
    <property type="entry name" value="Cytochrome P450"/>
    <property type="match status" value="1"/>
</dbReference>
<evidence type="ECO:0000256" key="5">
    <source>
        <dbReference type="ARBA" id="ARBA00023004"/>
    </source>
</evidence>
<keyword evidence="6" id="KW-0503">Monooxygenase</keyword>
<dbReference type="GO" id="GO:0008395">
    <property type="term" value="F:steroid hydroxylase activity"/>
    <property type="evidence" value="ECO:0007669"/>
    <property type="project" value="TreeGrafter"/>
</dbReference>
<dbReference type="Gene3D" id="1.10.630.10">
    <property type="entry name" value="Cytochrome P450"/>
    <property type="match status" value="1"/>
</dbReference>
<dbReference type="EMBL" id="BTRK01000006">
    <property type="protein sequence ID" value="GMR62573.1"/>
    <property type="molecule type" value="Genomic_DNA"/>
</dbReference>
<organism evidence="7 8">
    <name type="scientific">Pristionchus mayeri</name>
    <dbReference type="NCBI Taxonomy" id="1317129"/>
    <lineage>
        <taxon>Eukaryota</taxon>
        <taxon>Metazoa</taxon>
        <taxon>Ecdysozoa</taxon>
        <taxon>Nematoda</taxon>
        <taxon>Chromadorea</taxon>
        <taxon>Rhabditida</taxon>
        <taxon>Rhabditina</taxon>
        <taxon>Diplogasteromorpha</taxon>
        <taxon>Diplogasteroidea</taxon>
        <taxon>Neodiplogasteridae</taxon>
        <taxon>Pristionchus</taxon>
    </lineage>
</organism>
<keyword evidence="8" id="KW-1185">Reference proteome</keyword>
<evidence type="ECO:0008006" key="9">
    <source>
        <dbReference type="Google" id="ProtNLM"/>
    </source>
</evidence>
<dbReference type="InterPro" id="IPR050705">
    <property type="entry name" value="Cytochrome_P450_3A"/>
</dbReference>
<evidence type="ECO:0000313" key="8">
    <source>
        <dbReference type="Proteomes" id="UP001328107"/>
    </source>
</evidence>
<proteinExistence type="inferred from homology"/>
<feature type="non-terminal residue" evidence="7">
    <location>
        <position position="1"/>
    </location>
</feature>
<dbReference type="Pfam" id="PF00067">
    <property type="entry name" value="p450"/>
    <property type="match status" value="1"/>
</dbReference>
<dbReference type="GO" id="GO:0016705">
    <property type="term" value="F:oxidoreductase activity, acting on paired donors, with incorporation or reduction of molecular oxygen"/>
    <property type="evidence" value="ECO:0007669"/>
    <property type="project" value="InterPro"/>
</dbReference>
<keyword evidence="3" id="KW-0479">Metal-binding</keyword>
<gene>
    <name evidence="7" type="ORF">PMAYCL1PPCAC_32768</name>
</gene>
<dbReference type="InterPro" id="IPR002401">
    <property type="entry name" value="Cyt_P450_E_grp-I"/>
</dbReference>
<dbReference type="AlphaFoldDB" id="A0AAN5DG26"/>
<evidence type="ECO:0000256" key="1">
    <source>
        <dbReference type="ARBA" id="ARBA00010617"/>
    </source>
</evidence>
<keyword evidence="2" id="KW-0349">Heme</keyword>
<evidence type="ECO:0000256" key="2">
    <source>
        <dbReference type="ARBA" id="ARBA00022617"/>
    </source>
</evidence>
<evidence type="ECO:0000256" key="4">
    <source>
        <dbReference type="ARBA" id="ARBA00023002"/>
    </source>
</evidence>
<sequence length="78" mass="9119">VLSEWSKKYGKMYGFYEGLRSFIVVSDFDILNEIVVKQHESFSARGRFLLQERKDGPKTKIVEARGPHWKRLRALGSM</sequence>
<dbReference type="InterPro" id="IPR036396">
    <property type="entry name" value="Cyt_P450_sf"/>
</dbReference>
<evidence type="ECO:0000313" key="7">
    <source>
        <dbReference type="EMBL" id="GMR62573.1"/>
    </source>
</evidence>
<dbReference type="InterPro" id="IPR001128">
    <property type="entry name" value="Cyt_P450"/>
</dbReference>
<dbReference type="GO" id="GO:0005506">
    <property type="term" value="F:iron ion binding"/>
    <property type="evidence" value="ECO:0007669"/>
    <property type="project" value="InterPro"/>
</dbReference>
<evidence type="ECO:0000256" key="6">
    <source>
        <dbReference type="ARBA" id="ARBA00023033"/>
    </source>
</evidence>
<comment type="caution">
    <text evidence="7">The sequence shown here is derived from an EMBL/GenBank/DDBJ whole genome shotgun (WGS) entry which is preliminary data.</text>
</comment>
<keyword evidence="4" id="KW-0560">Oxidoreductase</keyword>
<dbReference type="GO" id="GO:0020037">
    <property type="term" value="F:heme binding"/>
    <property type="evidence" value="ECO:0007669"/>
    <property type="project" value="InterPro"/>
</dbReference>
<evidence type="ECO:0000256" key="3">
    <source>
        <dbReference type="ARBA" id="ARBA00022723"/>
    </source>
</evidence>
<dbReference type="PANTHER" id="PTHR24302:SF15">
    <property type="entry name" value="FATTY-ACID PEROXYGENASE"/>
    <property type="match status" value="1"/>
</dbReference>
<protein>
    <recommendedName>
        <fullName evidence="9">Cytochrome P450</fullName>
    </recommendedName>
</protein>